<feature type="domain" description="Replication-associated protein ORF2/G2P" evidence="1">
    <location>
        <begin position="71"/>
        <end position="163"/>
    </location>
</feature>
<protein>
    <recommendedName>
        <fullName evidence="1">Replication-associated protein ORF2/G2P domain-containing protein</fullName>
    </recommendedName>
</protein>
<proteinExistence type="predicted"/>
<name>A0A8S5PXN7_9CAUD</name>
<organism evidence="2">
    <name type="scientific">Myoviridae sp. ctzwE5</name>
    <dbReference type="NCBI Taxonomy" id="2825214"/>
    <lineage>
        <taxon>Viruses</taxon>
        <taxon>Duplodnaviria</taxon>
        <taxon>Heunggongvirae</taxon>
        <taxon>Uroviricota</taxon>
        <taxon>Caudoviricetes</taxon>
    </lineage>
</organism>
<accession>A0A8S5PXN7</accession>
<sequence length="240" mass="28849">MPYIEVIVRAGRTIEIQRHYSHRIHPKGCKREKKKKETKESQKKINVRKATDKLRWLLNENFTGGDMHIRLSYAGTKPDYEQMKEDKAKFLRKLRTEFRKQDKELKFVHVFEIGKRGARHHHLVINSIDSRTLRECWPHGSVYVSLLDDTGQYGKLASYLIKEVTEKGEKLPRRYSPSKNLRIPVPKRRIILERKFFRRKPKAQKGYYIDQQSVFSGFTDDGYQFLRYIQVKIRNRWRKE</sequence>
<reference evidence="2" key="1">
    <citation type="journal article" date="2021" name="Proc. Natl. Acad. Sci. U.S.A.">
        <title>A Catalog of Tens of Thousands of Viruses from Human Metagenomes Reveals Hidden Associations with Chronic Diseases.</title>
        <authorList>
            <person name="Tisza M.J."/>
            <person name="Buck C.B."/>
        </authorList>
    </citation>
    <scope>NUCLEOTIDE SEQUENCE</scope>
    <source>
        <strain evidence="2">CtzwE5</strain>
    </source>
</reference>
<dbReference type="Pfam" id="PF23343">
    <property type="entry name" value="REP_ORF2-G2P"/>
    <property type="match status" value="1"/>
</dbReference>
<dbReference type="InterPro" id="IPR056906">
    <property type="entry name" value="ORF2/G2P_dom"/>
</dbReference>
<dbReference type="EMBL" id="BK015525">
    <property type="protein sequence ID" value="DAE11068.1"/>
    <property type="molecule type" value="Genomic_DNA"/>
</dbReference>
<evidence type="ECO:0000259" key="1">
    <source>
        <dbReference type="Pfam" id="PF23343"/>
    </source>
</evidence>
<evidence type="ECO:0000313" key="2">
    <source>
        <dbReference type="EMBL" id="DAE11068.1"/>
    </source>
</evidence>